<comment type="subcellular location">
    <subcellularLocation>
        <location evidence="1">Membrane</location>
    </subcellularLocation>
</comment>
<evidence type="ECO:0000313" key="9">
    <source>
        <dbReference type="EMBL" id="EFN74793.1"/>
    </source>
</evidence>
<evidence type="ECO:0000256" key="4">
    <source>
        <dbReference type="ARBA" id="ARBA00022989"/>
    </source>
</evidence>
<keyword evidence="4" id="KW-1133">Transmembrane helix</keyword>
<evidence type="ECO:0000259" key="7">
    <source>
        <dbReference type="Pfam" id="PF04884"/>
    </source>
</evidence>
<evidence type="ECO:0000259" key="8">
    <source>
        <dbReference type="Pfam" id="PF24160"/>
    </source>
</evidence>
<dbReference type="Proteomes" id="UP000000311">
    <property type="component" value="Unassembled WGS sequence"/>
</dbReference>
<reference evidence="9 10" key="1">
    <citation type="journal article" date="2010" name="Science">
        <title>Genomic comparison of the ants Camponotus floridanus and Harpegnathos saltator.</title>
        <authorList>
            <person name="Bonasio R."/>
            <person name="Zhang G."/>
            <person name="Ye C."/>
            <person name="Mutti N.S."/>
            <person name="Fang X."/>
            <person name="Qin N."/>
            <person name="Donahue G."/>
            <person name="Yang P."/>
            <person name="Li Q."/>
            <person name="Li C."/>
            <person name="Zhang P."/>
            <person name="Huang Z."/>
            <person name="Berger S.L."/>
            <person name="Reinberg D."/>
            <person name="Wang J."/>
            <person name="Liebig J."/>
        </authorList>
    </citation>
    <scope>NUCLEOTIDE SEQUENCE [LARGE SCALE GENOMIC DNA]</scope>
    <source>
        <strain evidence="10">C129</strain>
    </source>
</reference>
<keyword evidence="10" id="KW-1185">Reference proteome</keyword>
<organism evidence="10">
    <name type="scientific">Camponotus floridanus</name>
    <name type="common">Florida carpenter ant</name>
    <dbReference type="NCBI Taxonomy" id="104421"/>
    <lineage>
        <taxon>Eukaryota</taxon>
        <taxon>Metazoa</taxon>
        <taxon>Ecdysozoa</taxon>
        <taxon>Arthropoda</taxon>
        <taxon>Hexapoda</taxon>
        <taxon>Insecta</taxon>
        <taxon>Pterygota</taxon>
        <taxon>Neoptera</taxon>
        <taxon>Endopterygota</taxon>
        <taxon>Hymenoptera</taxon>
        <taxon>Apocrita</taxon>
        <taxon>Aculeata</taxon>
        <taxon>Formicoidea</taxon>
        <taxon>Formicidae</taxon>
        <taxon>Formicinae</taxon>
        <taxon>Camponotus</taxon>
    </lineage>
</organism>
<dbReference type="PANTHER" id="PTHR12770:SF31">
    <property type="entry name" value="RUS FAMILY MEMBER 1"/>
    <property type="match status" value="1"/>
</dbReference>
<evidence type="ECO:0000256" key="3">
    <source>
        <dbReference type="ARBA" id="ARBA00022692"/>
    </source>
</evidence>
<feature type="coiled-coil region" evidence="6">
    <location>
        <begin position="22"/>
        <end position="49"/>
    </location>
</feature>
<sequence>MDACCNTTSDLFHLFENSEINIDIIAIAVAELNNKIVQLRKEIIAFKNENEIYLTVASNSPSLIPSEFNDLTKNVGKRTDARYELQRNFKGDDSPGGTDLSARLSFTKRALEVKATNEAVVFKEDYPRDDKSIEDDERPNRSRVSEATGMYRKSISDAEKFGKEINGRSRNIRDIGDIRISCVADEKLKRANEHQNDIVNNMYCDYDTPNVTVSKIKRKRISRGVQYSSIGCQNHTKKFLLNCFESKSNAKKYNLTQKLERKEAPSNKKKFYIGSRNQANESLDATAIRKESRNVKLNDTDTKKKRFENGMKKIGKIICGRGMNHKILFVRSQNADDKNNKNRKNYNNPKINPLEKLWPSKALIRNNDNPKAQQYRSSHGSGVNEMRFNSTEKQSICSRIVSIVKEIFLPQGYPDSVHSDYTAYQIWDTIQASASTIMNTLATHSIMIGIGVGESNATPLAAAITWILKNGAGMVGSIMFAWWNGTKLDGQCKKWRLFADILNDMAAGMELLVSYFSSYSVVILCISTIMKSMVGVAGGATRVALTQHQAIRNNLADVAAKDGSQEMCVNLIASFIGIFILSLFHDRQYLIELYLFLVAVHLYANYSAVKVLCLDILNEDRLALIIKYYMINERIPEPKRLNKEESVSLLDNPTKSICGFNIKIGVSFASVLRKNVISSMEMEFLLKFFEDRKYLIAIDVKNRNIFVILKKDIQATEILEAYFYASMCGFYICIAKKIPIDLLLKSETSEPSYPLLNTYILYKKFMDSNSNTQLSIAIQSICATDLIVSNEYKTFLENLNVNGWKTDTNLLAVGAWKFSMGIEGK</sequence>
<dbReference type="Pfam" id="PF04884">
    <property type="entry name" value="UVB_sens_prot"/>
    <property type="match status" value="1"/>
</dbReference>
<dbReference type="AlphaFoldDB" id="E1ZVM4"/>
<keyword evidence="5" id="KW-0472">Membrane</keyword>
<gene>
    <name evidence="9" type="ORF">EAG_10202</name>
</gene>
<dbReference type="InterPro" id="IPR055412">
    <property type="entry name" value="UVB_sens_C"/>
</dbReference>
<dbReference type="PANTHER" id="PTHR12770">
    <property type="entry name" value="RUS1 FAMILY PROTEIN C16ORF58"/>
    <property type="match status" value="1"/>
</dbReference>
<proteinExistence type="inferred from homology"/>
<keyword evidence="6" id="KW-0175">Coiled coil</keyword>
<protein>
    <submittedName>
        <fullName evidence="9">UPF0420 protein C16orf58-like protein</fullName>
    </submittedName>
</protein>
<dbReference type="Pfam" id="PF24160">
    <property type="entry name" value="UVB_sens_C"/>
    <property type="match status" value="1"/>
</dbReference>
<evidence type="ECO:0000256" key="6">
    <source>
        <dbReference type="SAM" id="Coils"/>
    </source>
</evidence>
<feature type="domain" description="Protein root UVB sensitive/RUS" evidence="7">
    <location>
        <begin position="398"/>
        <end position="631"/>
    </location>
</feature>
<keyword evidence="3" id="KW-0812">Transmembrane</keyword>
<evidence type="ECO:0000256" key="5">
    <source>
        <dbReference type="ARBA" id="ARBA00023136"/>
    </source>
</evidence>
<accession>E1ZVM4</accession>
<feature type="domain" description="Root UVB sensitive protein C-terminal" evidence="8">
    <location>
        <begin position="634"/>
        <end position="818"/>
    </location>
</feature>
<dbReference type="GO" id="GO:0016020">
    <property type="term" value="C:membrane"/>
    <property type="evidence" value="ECO:0007669"/>
    <property type="project" value="UniProtKB-SubCell"/>
</dbReference>
<dbReference type="InParanoid" id="E1ZVM4"/>
<name>E1ZVM4_CAMFO</name>
<dbReference type="InterPro" id="IPR054549">
    <property type="entry name" value="UVB_sens_RUS_dom"/>
</dbReference>
<dbReference type="EMBL" id="GL434548">
    <property type="protein sequence ID" value="EFN74793.1"/>
    <property type="molecule type" value="Genomic_DNA"/>
</dbReference>
<dbReference type="OrthoDB" id="364779at2759"/>
<evidence type="ECO:0000256" key="2">
    <source>
        <dbReference type="ARBA" id="ARBA00007558"/>
    </source>
</evidence>
<dbReference type="InterPro" id="IPR006968">
    <property type="entry name" value="RUS_fam"/>
</dbReference>
<evidence type="ECO:0000256" key="1">
    <source>
        <dbReference type="ARBA" id="ARBA00004370"/>
    </source>
</evidence>
<evidence type="ECO:0000313" key="10">
    <source>
        <dbReference type="Proteomes" id="UP000000311"/>
    </source>
</evidence>
<comment type="similarity">
    <text evidence="2">Belongs to the RUS1 family.</text>
</comment>